<dbReference type="InterPro" id="IPR004597">
    <property type="entry name" value="Tag"/>
</dbReference>
<dbReference type="InterPro" id="IPR005019">
    <property type="entry name" value="Adenine_glyco"/>
</dbReference>
<dbReference type="PANTHER" id="PTHR30037:SF4">
    <property type="entry name" value="DNA-3-METHYLADENINE GLYCOSYLASE I"/>
    <property type="match status" value="1"/>
</dbReference>
<protein>
    <submittedName>
        <fullName evidence="1">DNA-3-methyladenine glycosylase I</fullName>
    </submittedName>
</protein>
<organism evidence="1 2">
    <name type="scientific">Oceanobacillus luteolus</name>
    <dbReference type="NCBI Taxonomy" id="1274358"/>
    <lineage>
        <taxon>Bacteria</taxon>
        <taxon>Bacillati</taxon>
        <taxon>Bacillota</taxon>
        <taxon>Bacilli</taxon>
        <taxon>Bacillales</taxon>
        <taxon>Bacillaceae</taxon>
        <taxon>Oceanobacillus</taxon>
    </lineage>
</organism>
<dbReference type="InterPro" id="IPR011257">
    <property type="entry name" value="DNA_glycosylase"/>
</dbReference>
<dbReference type="InterPro" id="IPR052891">
    <property type="entry name" value="DNA-3mA_glycosylase"/>
</dbReference>
<evidence type="ECO:0000313" key="1">
    <source>
        <dbReference type="EMBL" id="MFD1606736.1"/>
    </source>
</evidence>
<dbReference type="PANTHER" id="PTHR30037">
    <property type="entry name" value="DNA-3-METHYLADENINE GLYCOSYLASE 1"/>
    <property type="match status" value="1"/>
</dbReference>
<keyword evidence="2" id="KW-1185">Reference proteome</keyword>
<dbReference type="Pfam" id="PF03352">
    <property type="entry name" value="Adenine_glyco"/>
    <property type="match status" value="1"/>
</dbReference>
<accession>A0ABW4HMY1</accession>
<dbReference type="Gene3D" id="1.10.340.30">
    <property type="entry name" value="Hypothetical protein, domain 2"/>
    <property type="match status" value="1"/>
</dbReference>
<comment type="caution">
    <text evidence="1">The sequence shown here is derived from an EMBL/GenBank/DDBJ whole genome shotgun (WGS) entry which is preliminary data.</text>
</comment>
<reference evidence="2" key="1">
    <citation type="journal article" date="2019" name="Int. J. Syst. Evol. Microbiol.">
        <title>The Global Catalogue of Microorganisms (GCM) 10K type strain sequencing project: providing services to taxonomists for standard genome sequencing and annotation.</title>
        <authorList>
            <consortium name="The Broad Institute Genomics Platform"/>
            <consortium name="The Broad Institute Genome Sequencing Center for Infectious Disease"/>
            <person name="Wu L."/>
            <person name="Ma J."/>
        </authorList>
    </citation>
    <scope>NUCLEOTIDE SEQUENCE [LARGE SCALE GENOMIC DNA]</scope>
    <source>
        <strain evidence="2">CGMCC 1.12376</strain>
    </source>
</reference>
<proteinExistence type="predicted"/>
<evidence type="ECO:0000313" key="2">
    <source>
        <dbReference type="Proteomes" id="UP001597221"/>
    </source>
</evidence>
<dbReference type="Proteomes" id="UP001597221">
    <property type="component" value="Unassembled WGS sequence"/>
</dbReference>
<dbReference type="EMBL" id="JBHUDE010000011">
    <property type="protein sequence ID" value="MFD1606736.1"/>
    <property type="molecule type" value="Genomic_DNA"/>
</dbReference>
<gene>
    <name evidence="1" type="ORF">ACFSBH_03540</name>
</gene>
<dbReference type="SUPFAM" id="SSF48150">
    <property type="entry name" value="DNA-glycosylase"/>
    <property type="match status" value="1"/>
</dbReference>
<dbReference type="RefSeq" id="WP_251513774.1">
    <property type="nucleotide sequence ID" value="NZ_JAMBON010000012.1"/>
</dbReference>
<sequence length="189" mass="21972">MSRSRCSWVTTDPVYLDYHDNEWGRPVYDDRKLFELLTLEGAQAGLSWVTILKRRENYRKAFDNFQPEIIAGYNEEKVESLLQNEGIIRNRRKILSVIQNAKAFLELQAEFGSFAAYVWQFVDGKSLVNHWEQVEDVPAKTEISEKLSKDLKRRNFSFVGPTICYAYMQAAGLVNDHVKSCFLYGEIND</sequence>
<name>A0ABW4HMY1_9BACI</name>
<dbReference type="NCBIfam" id="TIGR00624">
    <property type="entry name" value="tag"/>
    <property type="match status" value="1"/>
</dbReference>